<organism evidence="1 2">
    <name type="scientific">Aphanizomenon flos-aquae WA102</name>
    <dbReference type="NCBI Taxonomy" id="1710896"/>
    <lineage>
        <taxon>Bacteria</taxon>
        <taxon>Bacillati</taxon>
        <taxon>Cyanobacteriota</taxon>
        <taxon>Cyanophyceae</taxon>
        <taxon>Nostocales</taxon>
        <taxon>Aphanizomenonaceae</taxon>
        <taxon>Aphanizomenon</taxon>
    </lineage>
</organism>
<gene>
    <name evidence="1" type="ORF">AN484_26775</name>
</gene>
<protein>
    <recommendedName>
        <fullName evidence="3">Transposase</fullName>
    </recommendedName>
</protein>
<comment type="caution">
    <text evidence="1">The sequence shown here is derived from an EMBL/GenBank/DDBJ whole genome shotgun (WGS) entry which is preliminary data.</text>
</comment>
<dbReference type="InterPro" id="IPR012337">
    <property type="entry name" value="RNaseH-like_sf"/>
</dbReference>
<proteinExistence type="predicted"/>
<dbReference type="Gene3D" id="1.10.740.10">
    <property type="entry name" value="Transferase Inhibitor Protein From Tn5, Chain"/>
    <property type="match status" value="1"/>
</dbReference>
<dbReference type="Proteomes" id="UP000092093">
    <property type="component" value="Unassembled WGS sequence"/>
</dbReference>
<accession>A0A1B7WAM6</accession>
<name>A0A1B7WAM6_APHFL</name>
<evidence type="ECO:0000313" key="2">
    <source>
        <dbReference type="Proteomes" id="UP000092093"/>
    </source>
</evidence>
<dbReference type="EMBL" id="LJOW01000486">
    <property type="protein sequence ID" value="OBQ34241.1"/>
    <property type="molecule type" value="Genomic_DNA"/>
</dbReference>
<dbReference type="AlphaFoldDB" id="A0A1B7WAM6"/>
<dbReference type="SUPFAM" id="SSF53098">
    <property type="entry name" value="Ribonuclease H-like"/>
    <property type="match status" value="1"/>
</dbReference>
<dbReference type="InterPro" id="IPR014737">
    <property type="entry name" value="Transposase_Tn5-like_C"/>
</dbReference>
<sequence length="85" mass="9555">MASRFDLQTYSASPTYLHRTQPDALAIEILNPLQLQVLKAAASQKLPPILTVAWAVESVAFLGGYLEHRRKTPLGIQVLWRGWLK</sequence>
<reference evidence="1 2" key="1">
    <citation type="submission" date="2015-09" db="EMBL/GenBank/DDBJ databases">
        <title>Aphanizomenon flos-aquae WA102.</title>
        <authorList>
            <person name="Driscoll C."/>
        </authorList>
    </citation>
    <scope>NUCLEOTIDE SEQUENCE [LARGE SCALE GENOMIC DNA]</scope>
    <source>
        <strain evidence="1">WA102</strain>
    </source>
</reference>
<feature type="non-terminal residue" evidence="1">
    <location>
        <position position="85"/>
    </location>
</feature>
<evidence type="ECO:0008006" key="3">
    <source>
        <dbReference type="Google" id="ProtNLM"/>
    </source>
</evidence>
<evidence type="ECO:0000313" key="1">
    <source>
        <dbReference type="EMBL" id="OBQ34241.1"/>
    </source>
</evidence>